<dbReference type="CDD" id="cd09279">
    <property type="entry name" value="RNase_HI_like"/>
    <property type="match status" value="1"/>
</dbReference>
<dbReference type="InterPro" id="IPR053151">
    <property type="entry name" value="RNase_H-like"/>
</dbReference>
<dbReference type="Pfam" id="PF13456">
    <property type="entry name" value="RVT_3"/>
    <property type="match status" value="1"/>
</dbReference>
<reference evidence="3" key="1">
    <citation type="submission" date="2017-09" db="EMBL/GenBank/DDBJ databases">
        <authorList>
            <person name="Varghese N."/>
            <person name="Submissions S."/>
        </authorList>
    </citation>
    <scope>NUCLEOTIDE SEQUENCE [LARGE SCALE GENOMIC DNA]</scope>
    <source>
        <strain evidence="3">CGMCC 1.8913</strain>
    </source>
</reference>
<dbReference type="PANTHER" id="PTHR47723">
    <property type="entry name" value="OS05G0353850 PROTEIN"/>
    <property type="match status" value="1"/>
</dbReference>
<protein>
    <submittedName>
        <fullName evidence="2">RNase HI</fullName>
    </submittedName>
</protein>
<gene>
    <name evidence="2" type="ORF">SAMN05421503_1658</name>
</gene>
<evidence type="ECO:0000313" key="3">
    <source>
        <dbReference type="Proteomes" id="UP000219356"/>
    </source>
</evidence>
<dbReference type="OrthoDB" id="7845843at2"/>
<dbReference type="Proteomes" id="UP000219356">
    <property type="component" value="Unassembled WGS sequence"/>
</dbReference>
<dbReference type="InterPro" id="IPR002156">
    <property type="entry name" value="RNaseH_domain"/>
</dbReference>
<sequence>MIEVYTDGATSGNPGLSGAGIVIIHEGARKTYSVPLGMMTNHQAEFWAIIKALEICQNDHPEAIISLRSDSQAAVQAIDKEHTKNKDFQPLLEQILQLSSGFPYFFIKWIPEKQNKAADQLARGAIRQHQ</sequence>
<feature type="domain" description="RNase H type-1" evidence="1">
    <location>
        <begin position="1"/>
        <end position="127"/>
    </location>
</feature>
<dbReference type="GO" id="GO:0004523">
    <property type="term" value="F:RNA-DNA hybrid ribonuclease activity"/>
    <property type="evidence" value="ECO:0007669"/>
    <property type="project" value="InterPro"/>
</dbReference>
<dbReference type="GO" id="GO:0003676">
    <property type="term" value="F:nucleic acid binding"/>
    <property type="evidence" value="ECO:0007669"/>
    <property type="project" value="InterPro"/>
</dbReference>
<proteinExistence type="predicted"/>
<dbReference type="InterPro" id="IPR036397">
    <property type="entry name" value="RNaseH_sf"/>
</dbReference>
<dbReference type="AlphaFoldDB" id="A0A285NMX4"/>
<dbReference type="STRING" id="586416.GZ22_08135"/>
<dbReference type="PROSITE" id="PS50879">
    <property type="entry name" value="RNASE_H_1"/>
    <property type="match status" value="1"/>
</dbReference>
<organism evidence="2 3">
    <name type="scientific">Terribacillus aidingensis</name>
    <dbReference type="NCBI Taxonomy" id="586416"/>
    <lineage>
        <taxon>Bacteria</taxon>
        <taxon>Bacillati</taxon>
        <taxon>Bacillota</taxon>
        <taxon>Bacilli</taxon>
        <taxon>Bacillales</taxon>
        <taxon>Bacillaceae</taxon>
        <taxon>Terribacillus</taxon>
    </lineage>
</organism>
<dbReference type="SUPFAM" id="SSF53098">
    <property type="entry name" value="Ribonuclease H-like"/>
    <property type="match status" value="1"/>
</dbReference>
<dbReference type="PANTHER" id="PTHR47723:SF19">
    <property type="entry name" value="POLYNUCLEOTIDYL TRANSFERASE, RIBONUCLEASE H-LIKE SUPERFAMILY PROTEIN"/>
    <property type="match status" value="1"/>
</dbReference>
<dbReference type="Gene3D" id="3.30.420.10">
    <property type="entry name" value="Ribonuclease H-like superfamily/Ribonuclease H"/>
    <property type="match status" value="1"/>
</dbReference>
<evidence type="ECO:0000259" key="1">
    <source>
        <dbReference type="PROSITE" id="PS50879"/>
    </source>
</evidence>
<dbReference type="EMBL" id="OBEK01000002">
    <property type="protein sequence ID" value="SNZ10283.1"/>
    <property type="molecule type" value="Genomic_DNA"/>
</dbReference>
<keyword evidence="3" id="KW-1185">Reference proteome</keyword>
<dbReference type="RefSeq" id="WP_097041061.1">
    <property type="nucleotide sequence ID" value="NZ_OBEK01000002.1"/>
</dbReference>
<dbReference type="InterPro" id="IPR012337">
    <property type="entry name" value="RNaseH-like_sf"/>
</dbReference>
<accession>A0A285NMX4</accession>
<name>A0A285NMX4_9BACI</name>
<evidence type="ECO:0000313" key="2">
    <source>
        <dbReference type="EMBL" id="SNZ10283.1"/>
    </source>
</evidence>